<proteinExistence type="predicted"/>
<keyword evidence="3" id="KW-1185">Reference proteome</keyword>
<feature type="transmembrane region" description="Helical" evidence="1">
    <location>
        <begin position="130"/>
        <end position="149"/>
    </location>
</feature>
<keyword evidence="1" id="KW-0472">Membrane</keyword>
<keyword evidence="1" id="KW-0812">Transmembrane</keyword>
<dbReference type="Proteomes" id="UP001642360">
    <property type="component" value="Unassembled WGS sequence"/>
</dbReference>
<sequence length="311" mass="34157">MRLLELQLVFQLGSLPADLILLVLDWAGSAGVLGLLLDLGWSSAFPAGSSCGFWAPLWQFFWLMSTELWLLCWILRLGFSQLHSVTVTIDLLALLPAGFLLALLNFVFQLGCFYGSVLLAFSIFQLDFSWILQLDPPLFYAFLLVPRLAGCKADASQLVLVNWILAGISAGSLLLFSWFSAAFQLVSQLEFQLVLSCISTGFSADFLCSFQLEFTPHIVDTTRFVQSLSFVNIEGIPQLCTAGLQLDFQLVSMGFQLALMGSTCCCDCWAVLLLLVLLCVSMMVADGLVAVAMLGCFAYDEGIILSFILKD</sequence>
<reference evidence="2 3" key="1">
    <citation type="submission" date="2024-02" db="EMBL/GenBank/DDBJ databases">
        <authorList>
            <person name="Vignale AGUSTIN F."/>
            <person name="Sosa J E."/>
            <person name="Modenutti C."/>
        </authorList>
    </citation>
    <scope>NUCLEOTIDE SEQUENCE [LARGE SCALE GENOMIC DNA]</scope>
</reference>
<evidence type="ECO:0000313" key="3">
    <source>
        <dbReference type="Proteomes" id="UP001642360"/>
    </source>
</evidence>
<feature type="transmembrane region" description="Helical" evidence="1">
    <location>
        <begin position="287"/>
        <end position="309"/>
    </location>
</feature>
<feature type="transmembrane region" description="Helical" evidence="1">
    <location>
        <begin position="257"/>
        <end position="280"/>
    </location>
</feature>
<feature type="transmembrane region" description="Helical" evidence="1">
    <location>
        <begin position="91"/>
        <end position="124"/>
    </location>
</feature>
<protein>
    <recommendedName>
        <fullName evidence="4">ATP synthase F0 subunit 6</fullName>
    </recommendedName>
</protein>
<feature type="transmembrane region" description="Helical" evidence="1">
    <location>
        <begin position="57"/>
        <end position="79"/>
    </location>
</feature>
<organism evidence="2 3">
    <name type="scientific">Ilex paraguariensis</name>
    <name type="common">yerba mate</name>
    <dbReference type="NCBI Taxonomy" id="185542"/>
    <lineage>
        <taxon>Eukaryota</taxon>
        <taxon>Viridiplantae</taxon>
        <taxon>Streptophyta</taxon>
        <taxon>Embryophyta</taxon>
        <taxon>Tracheophyta</taxon>
        <taxon>Spermatophyta</taxon>
        <taxon>Magnoliopsida</taxon>
        <taxon>eudicotyledons</taxon>
        <taxon>Gunneridae</taxon>
        <taxon>Pentapetalae</taxon>
        <taxon>asterids</taxon>
        <taxon>campanulids</taxon>
        <taxon>Aquifoliales</taxon>
        <taxon>Aquifoliaceae</taxon>
        <taxon>Ilex</taxon>
    </lineage>
</organism>
<evidence type="ECO:0000256" key="1">
    <source>
        <dbReference type="SAM" id="Phobius"/>
    </source>
</evidence>
<accession>A0ABC8SGC6</accession>
<dbReference type="AlphaFoldDB" id="A0ABC8SGC6"/>
<feature type="transmembrane region" description="Helical" evidence="1">
    <location>
        <begin position="161"/>
        <end position="186"/>
    </location>
</feature>
<evidence type="ECO:0000313" key="2">
    <source>
        <dbReference type="EMBL" id="CAK9153612.1"/>
    </source>
</evidence>
<dbReference type="EMBL" id="CAUOFW020002425">
    <property type="protein sequence ID" value="CAK9153612.1"/>
    <property type="molecule type" value="Genomic_DNA"/>
</dbReference>
<feature type="transmembrane region" description="Helical" evidence="1">
    <location>
        <begin position="12"/>
        <end position="37"/>
    </location>
</feature>
<gene>
    <name evidence="2" type="ORF">ILEXP_LOCUS21900</name>
</gene>
<evidence type="ECO:0008006" key="4">
    <source>
        <dbReference type="Google" id="ProtNLM"/>
    </source>
</evidence>
<comment type="caution">
    <text evidence="2">The sequence shown here is derived from an EMBL/GenBank/DDBJ whole genome shotgun (WGS) entry which is preliminary data.</text>
</comment>
<keyword evidence="1" id="KW-1133">Transmembrane helix</keyword>
<name>A0ABC8SGC6_9AQUA</name>